<feature type="domain" description="DNA2/NAM7 helicase helicase" evidence="1">
    <location>
        <begin position="855"/>
        <end position="1175"/>
    </location>
</feature>
<name>A0A976IGJ8_BRELC</name>
<dbReference type="GO" id="GO:0071013">
    <property type="term" value="C:catalytic step 2 spliceosome"/>
    <property type="evidence" value="ECO:0007669"/>
    <property type="project" value="TreeGrafter"/>
</dbReference>
<dbReference type="Gene3D" id="3.40.50.300">
    <property type="entry name" value="P-loop containing nucleotide triphosphate hydrolases"/>
    <property type="match status" value="2"/>
</dbReference>
<dbReference type="GO" id="GO:0003729">
    <property type="term" value="F:mRNA binding"/>
    <property type="evidence" value="ECO:0007669"/>
    <property type="project" value="TreeGrafter"/>
</dbReference>
<dbReference type="InterPro" id="IPR047187">
    <property type="entry name" value="SF1_C_Upf1"/>
</dbReference>
<evidence type="ECO:0008006" key="7">
    <source>
        <dbReference type="Google" id="ProtNLM"/>
    </source>
</evidence>
<dbReference type="InterPro" id="IPR048966">
    <property type="entry name" value="Aquarius_b-barrel"/>
</dbReference>
<dbReference type="PANTHER" id="PTHR10887:SF5">
    <property type="entry name" value="RNA HELICASE AQUARIUS"/>
    <property type="match status" value="1"/>
</dbReference>
<dbReference type="KEGG" id="blac:94347292"/>
<evidence type="ECO:0000259" key="2">
    <source>
        <dbReference type="Pfam" id="PF13087"/>
    </source>
</evidence>
<evidence type="ECO:0000259" key="4">
    <source>
        <dbReference type="Pfam" id="PF21143"/>
    </source>
</evidence>
<protein>
    <recommendedName>
        <fullName evidence="7">Intron-binding protein aquarius</fullName>
    </recommendedName>
</protein>
<reference evidence="5 6" key="1">
    <citation type="journal article" date="2021" name="Genome Biol.">
        <title>AFLAP: assembly-free linkage analysis pipeline using k-mers from genome sequencing data.</title>
        <authorList>
            <person name="Fletcher K."/>
            <person name="Zhang L."/>
            <person name="Gil J."/>
            <person name="Han R."/>
            <person name="Cavanaugh K."/>
            <person name="Michelmore R."/>
        </authorList>
    </citation>
    <scope>NUCLEOTIDE SEQUENCE [LARGE SCALE GENOMIC DNA]</scope>
    <source>
        <strain evidence="5 6">SF5</strain>
    </source>
</reference>
<dbReference type="RefSeq" id="XP_067821107.1">
    <property type="nucleotide sequence ID" value="XM_067961621.1"/>
</dbReference>
<dbReference type="Proteomes" id="UP000294530">
    <property type="component" value="Unassembled WGS sequence"/>
</dbReference>
<dbReference type="InterPro" id="IPR027417">
    <property type="entry name" value="P-loop_NTPase"/>
</dbReference>
<dbReference type="InterPro" id="IPR045055">
    <property type="entry name" value="DNA2/NAM7-like"/>
</dbReference>
<dbReference type="EMBL" id="SHOA02000015">
    <property type="protein sequence ID" value="TDH71608.1"/>
    <property type="molecule type" value="Genomic_DNA"/>
</dbReference>
<evidence type="ECO:0000259" key="3">
    <source>
        <dbReference type="Pfam" id="PF16399"/>
    </source>
</evidence>
<dbReference type="Pfam" id="PF13086">
    <property type="entry name" value="AAA_11"/>
    <property type="match status" value="1"/>
</dbReference>
<proteinExistence type="predicted"/>
<dbReference type="SUPFAM" id="SSF52540">
    <property type="entry name" value="P-loop containing nucleoside triphosphate hydrolases"/>
    <property type="match status" value="1"/>
</dbReference>
<feature type="domain" description="RNA helicase aquarius beta-barrel" evidence="4">
    <location>
        <begin position="561"/>
        <end position="719"/>
    </location>
</feature>
<keyword evidence="6" id="KW-1185">Reference proteome</keyword>
<dbReference type="PANTHER" id="PTHR10887">
    <property type="entry name" value="DNA2/NAM7 HELICASE FAMILY"/>
    <property type="match status" value="1"/>
</dbReference>
<evidence type="ECO:0000313" key="6">
    <source>
        <dbReference type="Proteomes" id="UP000294530"/>
    </source>
</evidence>
<dbReference type="CDD" id="cd18808">
    <property type="entry name" value="SF1_C_Upf1"/>
    <property type="match status" value="1"/>
</dbReference>
<dbReference type="Pfam" id="PF21143">
    <property type="entry name" value="Aquarius_N_2nd"/>
    <property type="match status" value="1"/>
</dbReference>
<dbReference type="InterPro" id="IPR041677">
    <property type="entry name" value="DNA2/NAM7_AAA_11"/>
</dbReference>
<feature type="domain" description="RNA helicase aquarius N-terminal" evidence="3">
    <location>
        <begin position="34"/>
        <end position="429"/>
    </location>
</feature>
<accession>A0A976IGJ8</accession>
<dbReference type="InterPro" id="IPR032174">
    <property type="entry name" value="Aquarius_N"/>
</dbReference>
<gene>
    <name evidence="5" type="ORF">CCR75_003527</name>
</gene>
<dbReference type="InterPro" id="IPR041679">
    <property type="entry name" value="DNA2/NAM7-like_C"/>
</dbReference>
<dbReference type="GO" id="GO:0004386">
    <property type="term" value="F:helicase activity"/>
    <property type="evidence" value="ECO:0007669"/>
    <property type="project" value="InterPro"/>
</dbReference>
<sequence>MPCQAVSSSQGGETSAPTAHELAKTILKQSPSKETLDAVVALYVNFLDDSSNDDRTLHSLQELDTLQYLDHALWPLVDVVATAHHPVKKAWLVSVLLLAGFRAREKNAESNVWSLFGKKVEAWKTCMTTLWSTLAEAANGAMWTYKEQTALTQFLILGFQRLDVPFVAASLLQLTSLSLWSALSSSQRELEFQMYPKFKRHWNQMMTANSSVKTVTKKTQSKNKRHKVELTTKEPFQYEQMALVNQLDVFLQVLKAPRNSDVSELVVSQQMRFVVAFIALLIDLLSQLPTRRFLLTVLRRRHVRAALKNSPLVQHAVEGWRVNDRQAFKEQTALLDTCMRFSIDAHTGLSLSRQDQRERQTRHIQSLQQIAFQSFKNSPAEELAIAPCSQIANAYNFSELLNAIASADRSQLNSLAIAVGVLSDQTEADSTSDADLIEYFKDEYSNQYMSDNDVFSSLKPIFPTEMEIWNDLLDRKIKAKARDSDKQPILSTSGIYSADNANISPVLPVRKLGLQFLNFADYLLRNYQLLQNEAAQIIRKDLEVAIKQLDAVRTLHSTSFNSTRFRGFSQFAVPLADPLQIVQVSKPALGSTFPASVLARVDVELSSGHKRKWFDSYQTKEVVCLVTIDATADEGVELLGFDQHLKETGSFPEDFGVMFVRMGEIVEIADSTGNAIDDETSVAKGNKRSLTLKLDGKQYKSDLEAGHLGAYEQVNVLIRLKPHKNNFKIVLDTIASVLRDANREELLPEWLHDLFLGYGDPAAAAYKSIYKSRAEKNVAIPLGELLQDGDHALEAGGVEKLVNINDDTHELCSKDAMAPFTYVEDLRTGLSCIRAYDRKSLLSSFQHFSPPLRYTKSQVAAVRTAQCEGLTLIVGPPGTGKTDVAVQLVLNLYRTTPFREKILVVTSSEQALNDFFARILSYNVINEAEIVRMKQELPITAKTIDGHEKSDLNFAKLTCEGRVAFLMERRAVLLAEVEQMAQWLLKRDATRYAGLAGGSASYSCENALIFYQFHMKPILDIATKATELTSKSDSVTAFLEFFTMRKRAVPDKIDALRQFVMDIESYFAELRRLQPIELLQKSRQRGEMYLVHHARIIAMTCTDAASNHCKIRKLGLAFGSLIIEEAAQVSELNSLVPLLMACSSKVEPKANKAYESTRLKRVVLLGDPKQLPPVVRTMALKMYAHFDQSLFTRLLRLGVPYIALDYQGRSRKELVDIYRWQYDEILSSENTATLGDFHRVKINPEYQTGNAGFACVAQFIDLTATCHERQIEPFAYENKEEACFIVALFRYMIGIGYRSDQVTILTTYQAQKKLLKQLLQLHVPSAAIMCKVLSLDRSQGQHNDFILLSMVRSKPCLEGFQDVRLASTAFSCARLGLYVVGCRAMLERSRELKLLFSNLLSIAEKCDDGKATKLALVPVERVGAAASAVKKRQAKESNIVYVSNYQQLEEVVAGLQN</sequence>
<dbReference type="Pfam" id="PF13087">
    <property type="entry name" value="AAA_12"/>
    <property type="match status" value="1"/>
</dbReference>
<feature type="domain" description="DNA2/NAM7 helicase-like C-terminal" evidence="2">
    <location>
        <begin position="1187"/>
        <end position="1383"/>
    </location>
</feature>
<dbReference type="OrthoDB" id="1879at2759"/>
<organism evidence="5 6">
    <name type="scientific">Bremia lactucae</name>
    <name type="common">Lettuce downy mildew</name>
    <dbReference type="NCBI Taxonomy" id="4779"/>
    <lineage>
        <taxon>Eukaryota</taxon>
        <taxon>Sar</taxon>
        <taxon>Stramenopiles</taxon>
        <taxon>Oomycota</taxon>
        <taxon>Peronosporomycetes</taxon>
        <taxon>Peronosporales</taxon>
        <taxon>Peronosporaceae</taxon>
        <taxon>Bremia</taxon>
    </lineage>
</organism>
<dbReference type="GeneID" id="94347292"/>
<evidence type="ECO:0000259" key="1">
    <source>
        <dbReference type="Pfam" id="PF13086"/>
    </source>
</evidence>
<evidence type="ECO:0000313" key="5">
    <source>
        <dbReference type="EMBL" id="TDH71608.1"/>
    </source>
</evidence>
<comment type="caution">
    <text evidence="5">The sequence shown here is derived from an EMBL/GenBank/DDBJ whole genome shotgun (WGS) entry which is preliminary data.</text>
</comment>
<dbReference type="Pfam" id="PF16399">
    <property type="entry name" value="Aquarius_N_1st"/>
    <property type="match status" value="1"/>
</dbReference>